<dbReference type="Proteomes" id="UP000799753">
    <property type="component" value="Unassembled WGS sequence"/>
</dbReference>
<reference evidence="2" key="1">
    <citation type="journal article" date="2020" name="Stud. Mycol.">
        <title>101 Dothideomycetes genomes: a test case for predicting lifestyles and emergence of pathogens.</title>
        <authorList>
            <person name="Haridas S."/>
            <person name="Albert R."/>
            <person name="Binder M."/>
            <person name="Bloem J."/>
            <person name="Labutti K."/>
            <person name="Salamov A."/>
            <person name="Andreopoulos B."/>
            <person name="Baker S."/>
            <person name="Barry K."/>
            <person name="Bills G."/>
            <person name="Bluhm B."/>
            <person name="Cannon C."/>
            <person name="Castanera R."/>
            <person name="Culley D."/>
            <person name="Daum C."/>
            <person name="Ezra D."/>
            <person name="Gonzalez J."/>
            <person name="Henrissat B."/>
            <person name="Kuo A."/>
            <person name="Liang C."/>
            <person name="Lipzen A."/>
            <person name="Lutzoni F."/>
            <person name="Magnuson J."/>
            <person name="Mondo S."/>
            <person name="Nolan M."/>
            <person name="Ohm R."/>
            <person name="Pangilinan J."/>
            <person name="Park H.-J."/>
            <person name="Ramirez L."/>
            <person name="Alfaro M."/>
            <person name="Sun H."/>
            <person name="Tritt A."/>
            <person name="Yoshinaga Y."/>
            <person name="Zwiers L.-H."/>
            <person name="Turgeon B."/>
            <person name="Goodwin S."/>
            <person name="Spatafora J."/>
            <person name="Crous P."/>
            <person name="Grigoriev I."/>
        </authorList>
    </citation>
    <scope>NUCLEOTIDE SEQUENCE</scope>
    <source>
        <strain evidence="2">CBS 473.64</strain>
    </source>
</reference>
<feature type="compositionally biased region" description="Polar residues" evidence="1">
    <location>
        <begin position="88"/>
        <end position="99"/>
    </location>
</feature>
<dbReference type="EMBL" id="MU006777">
    <property type="protein sequence ID" value="KAF2645916.1"/>
    <property type="molecule type" value="Genomic_DNA"/>
</dbReference>
<sequence length="99" mass="10904">MVTHFAFQKSLLLQAPEKSARRLRKGQCASHYINISAPPSTFSPLHQTPKPNPTPPWVDTSQHDHPQHTKGPPASGCRSGLRRRATPCLSSIGRTLAMQ</sequence>
<feature type="region of interest" description="Disordered" evidence="1">
    <location>
        <begin position="38"/>
        <end position="99"/>
    </location>
</feature>
<protein>
    <submittedName>
        <fullName evidence="2">Uncharacterized protein</fullName>
    </submittedName>
</protein>
<evidence type="ECO:0000313" key="2">
    <source>
        <dbReference type="EMBL" id="KAF2645916.1"/>
    </source>
</evidence>
<organism evidence="2 3">
    <name type="scientific">Massarina eburnea CBS 473.64</name>
    <dbReference type="NCBI Taxonomy" id="1395130"/>
    <lineage>
        <taxon>Eukaryota</taxon>
        <taxon>Fungi</taxon>
        <taxon>Dikarya</taxon>
        <taxon>Ascomycota</taxon>
        <taxon>Pezizomycotina</taxon>
        <taxon>Dothideomycetes</taxon>
        <taxon>Pleosporomycetidae</taxon>
        <taxon>Pleosporales</taxon>
        <taxon>Massarineae</taxon>
        <taxon>Massarinaceae</taxon>
        <taxon>Massarina</taxon>
    </lineage>
</organism>
<accession>A0A6A6SDK3</accession>
<gene>
    <name evidence="2" type="ORF">P280DRAFT_545809</name>
</gene>
<evidence type="ECO:0000256" key="1">
    <source>
        <dbReference type="SAM" id="MobiDB-lite"/>
    </source>
</evidence>
<dbReference type="AlphaFoldDB" id="A0A6A6SDK3"/>
<name>A0A6A6SDK3_9PLEO</name>
<evidence type="ECO:0000313" key="3">
    <source>
        <dbReference type="Proteomes" id="UP000799753"/>
    </source>
</evidence>
<proteinExistence type="predicted"/>
<keyword evidence="3" id="KW-1185">Reference proteome</keyword>